<dbReference type="HOGENOM" id="CLU_083278_1_2_11"/>
<protein>
    <recommendedName>
        <fullName evidence="5">HTH tetR-type domain-containing protein</fullName>
    </recommendedName>
</protein>
<evidence type="ECO:0000256" key="1">
    <source>
        <dbReference type="ARBA" id="ARBA00023015"/>
    </source>
</evidence>
<dbReference type="PRINTS" id="PR00455">
    <property type="entry name" value="HTHTETR"/>
</dbReference>
<dbReference type="Pfam" id="PF00440">
    <property type="entry name" value="TetR_N"/>
    <property type="match status" value="1"/>
</dbReference>
<gene>
    <name evidence="6" type="ordered locus">FRAAL6819</name>
</gene>
<dbReference type="EMBL" id="CT573213">
    <property type="protein sequence ID" value="CAJ65442.1"/>
    <property type="molecule type" value="Genomic_DNA"/>
</dbReference>
<sequence>MGAVSQTRERILAIARELFVRHGYTGTTNADIARELGTTTAALYYHFPSKAAILDGLLAEPLAAYHRIIGYLDTGPPAPAELLGAFIDLAADSRELAALIDRDPSVLAVVDKRLPRTIERMTEQVIAALAGPDADRGAVLRAHAAFAATKHATMAALALNAGTLDPADRAEILRTALRVLQPPAAG</sequence>
<evidence type="ECO:0000313" key="6">
    <source>
        <dbReference type="EMBL" id="CAJ65442.1"/>
    </source>
</evidence>
<accession>Q0RAU8</accession>
<organism evidence="6 7">
    <name type="scientific">Frankia alni (strain DSM 45986 / CECT 9034 / ACN14a)</name>
    <dbReference type="NCBI Taxonomy" id="326424"/>
    <lineage>
        <taxon>Bacteria</taxon>
        <taxon>Bacillati</taxon>
        <taxon>Actinomycetota</taxon>
        <taxon>Actinomycetes</taxon>
        <taxon>Frankiales</taxon>
        <taxon>Frankiaceae</taxon>
        <taxon>Frankia</taxon>
    </lineage>
</organism>
<evidence type="ECO:0000256" key="3">
    <source>
        <dbReference type="ARBA" id="ARBA00023163"/>
    </source>
</evidence>
<dbReference type="GO" id="GO:0000976">
    <property type="term" value="F:transcription cis-regulatory region binding"/>
    <property type="evidence" value="ECO:0007669"/>
    <property type="project" value="TreeGrafter"/>
</dbReference>
<keyword evidence="1" id="KW-0805">Transcription regulation</keyword>
<keyword evidence="2 4" id="KW-0238">DNA-binding</keyword>
<dbReference type="InterPro" id="IPR009057">
    <property type="entry name" value="Homeodomain-like_sf"/>
</dbReference>
<dbReference type="KEGG" id="fal:FRAAL6819"/>
<dbReference type="eggNOG" id="COG1309">
    <property type="taxonomic scope" value="Bacteria"/>
</dbReference>
<dbReference type="PANTHER" id="PTHR30055:SF234">
    <property type="entry name" value="HTH-TYPE TRANSCRIPTIONAL REGULATOR BETI"/>
    <property type="match status" value="1"/>
</dbReference>
<keyword evidence="3" id="KW-0804">Transcription</keyword>
<dbReference type="Proteomes" id="UP000000657">
    <property type="component" value="Chromosome"/>
</dbReference>
<dbReference type="STRING" id="326424.FRAAL6819"/>
<evidence type="ECO:0000313" key="7">
    <source>
        <dbReference type="Proteomes" id="UP000000657"/>
    </source>
</evidence>
<keyword evidence="7" id="KW-1185">Reference proteome</keyword>
<name>Q0RAU8_FRAAA</name>
<proteinExistence type="predicted"/>
<feature type="DNA-binding region" description="H-T-H motif" evidence="4">
    <location>
        <begin position="28"/>
        <end position="47"/>
    </location>
</feature>
<evidence type="ECO:0000259" key="5">
    <source>
        <dbReference type="PROSITE" id="PS50977"/>
    </source>
</evidence>
<feature type="domain" description="HTH tetR-type" evidence="5">
    <location>
        <begin position="5"/>
        <end position="65"/>
    </location>
</feature>
<dbReference type="SUPFAM" id="SSF46689">
    <property type="entry name" value="Homeodomain-like"/>
    <property type="match status" value="1"/>
</dbReference>
<dbReference type="InterPro" id="IPR050109">
    <property type="entry name" value="HTH-type_TetR-like_transc_reg"/>
</dbReference>
<dbReference type="PANTHER" id="PTHR30055">
    <property type="entry name" value="HTH-TYPE TRANSCRIPTIONAL REGULATOR RUTR"/>
    <property type="match status" value="1"/>
</dbReference>
<evidence type="ECO:0000256" key="2">
    <source>
        <dbReference type="ARBA" id="ARBA00023125"/>
    </source>
</evidence>
<dbReference type="Gene3D" id="1.10.357.10">
    <property type="entry name" value="Tetracycline Repressor, domain 2"/>
    <property type="match status" value="1"/>
</dbReference>
<reference evidence="6 7" key="1">
    <citation type="journal article" date="2007" name="Genome Res.">
        <title>Genome characteristics of facultatively symbiotic Frankia sp. strains reflect host range and host plant biogeography.</title>
        <authorList>
            <person name="Normand P."/>
            <person name="Lapierre P."/>
            <person name="Tisa L.S."/>
            <person name="Gogarten J.P."/>
            <person name="Alloisio N."/>
            <person name="Bagnarol E."/>
            <person name="Bassi C.A."/>
            <person name="Berry A.M."/>
            <person name="Bickhart D.M."/>
            <person name="Choisne N."/>
            <person name="Couloux A."/>
            <person name="Cournoyer B."/>
            <person name="Cruveiller S."/>
            <person name="Daubin V."/>
            <person name="Demange N."/>
            <person name="Francino M.P."/>
            <person name="Goltsman E."/>
            <person name="Huang Y."/>
            <person name="Kopp O.R."/>
            <person name="Labarre L."/>
            <person name="Lapidus A."/>
            <person name="Lavire C."/>
            <person name="Marechal J."/>
            <person name="Martinez M."/>
            <person name="Mastronunzio J.E."/>
            <person name="Mullin B.C."/>
            <person name="Niemann J."/>
            <person name="Pujic P."/>
            <person name="Rawnsley T."/>
            <person name="Rouy Z."/>
            <person name="Schenowitz C."/>
            <person name="Sellstedt A."/>
            <person name="Tavares F."/>
            <person name="Tomkins J.P."/>
            <person name="Vallenet D."/>
            <person name="Valverde C."/>
            <person name="Wall L.G."/>
            <person name="Wang Y."/>
            <person name="Medigue C."/>
            <person name="Benson D.R."/>
        </authorList>
    </citation>
    <scope>NUCLEOTIDE SEQUENCE [LARGE SCALE GENOMIC DNA]</scope>
    <source>
        <strain evidence="7">DSM 45986 / CECT 9034 / ACN14a</strain>
    </source>
</reference>
<dbReference type="PROSITE" id="PS50977">
    <property type="entry name" value="HTH_TETR_2"/>
    <property type="match status" value="1"/>
</dbReference>
<dbReference type="GO" id="GO:0003700">
    <property type="term" value="F:DNA-binding transcription factor activity"/>
    <property type="evidence" value="ECO:0007669"/>
    <property type="project" value="TreeGrafter"/>
</dbReference>
<dbReference type="InterPro" id="IPR001647">
    <property type="entry name" value="HTH_TetR"/>
</dbReference>
<dbReference type="AlphaFoldDB" id="Q0RAU8"/>
<evidence type="ECO:0000256" key="4">
    <source>
        <dbReference type="PROSITE-ProRule" id="PRU00335"/>
    </source>
</evidence>